<dbReference type="Gene3D" id="2.60.120.10">
    <property type="entry name" value="Jelly Rolls"/>
    <property type="match status" value="2"/>
</dbReference>
<evidence type="ECO:0000313" key="3">
    <source>
        <dbReference type="Proteomes" id="UP000023067"/>
    </source>
</evidence>
<dbReference type="InterPro" id="IPR014710">
    <property type="entry name" value="RmlC-like_jellyroll"/>
</dbReference>
<reference evidence="2 3" key="1">
    <citation type="submission" date="2014-02" db="EMBL/GenBank/DDBJ databases">
        <title>Genome sequence of Brachybacterium phenoliresistens strain W13A50.</title>
        <authorList>
            <person name="Wang X."/>
        </authorList>
    </citation>
    <scope>NUCLEOTIDE SEQUENCE [LARGE SCALE GENOMIC DNA]</scope>
    <source>
        <strain evidence="2 3">W13A50</strain>
    </source>
</reference>
<dbReference type="CDD" id="cd02215">
    <property type="entry name" value="cupin_QDO_N_C"/>
    <property type="match status" value="1"/>
</dbReference>
<gene>
    <name evidence="2" type="ORF">BF93_11170</name>
</gene>
<evidence type="ECO:0000313" key="2">
    <source>
        <dbReference type="EMBL" id="EWS82185.1"/>
    </source>
</evidence>
<evidence type="ECO:0000259" key="1">
    <source>
        <dbReference type="Pfam" id="PF07883"/>
    </source>
</evidence>
<dbReference type="PANTHER" id="PTHR36440">
    <property type="entry name" value="PUTATIVE (AFU_ORTHOLOGUE AFUA_8G07350)-RELATED"/>
    <property type="match status" value="1"/>
</dbReference>
<feature type="domain" description="Cupin type-2" evidence="1">
    <location>
        <begin position="77"/>
        <end position="121"/>
    </location>
</feature>
<sequence>MAYDIPPAYDIPSLETVRSTPPLRGALPGARLPYALEHGEGHRFDLGRALVTVIARPEDTGGAFWAAWVLGGRDVATPCISHADPQFLYVTEGRLQLRLAGATRILVPGDSATIPAGSPAALRLLSHRTRFLAVLGGTSTFGLVPALGLATERRMYDLHAADVSAARAGELAARFGIAVHELPDVDAAAAEAITEPAAPPSLATALPAEAQPYVLEAGEGEHLESLDQLNTFLARARHTGGSFFAVHTSGGRSPYIPRHFHRLHTENFLCLQGRILLHAGGQEIALHPGDFLHAPAGTIHSFSFAAHHTQMLGILTTEVFEPFFDWMNRPTDAPVHQEIGDRAFPAEAFGRVQAELDVEVVGPPPGV</sequence>
<dbReference type="SUPFAM" id="SSF51182">
    <property type="entry name" value="RmlC-like cupins"/>
    <property type="match status" value="1"/>
</dbReference>
<dbReference type="RefSeq" id="WP_232226182.1">
    <property type="nucleotide sequence ID" value="NZ_KK069989.1"/>
</dbReference>
<dbReference type="HOGENOM" id="CLU_733434_0_0_11"/>
<keyword evidence="3" id="KW-1185">Reference proteome</keyword>
<dbReference type="PANTHER" id="PTHR36440:SF1">
    <property type="entry name" value="PUTATIVE (AFU_ORTHOLOGUE AFUA_8G07350)-RELATED"/>
    <property type="match status" value="1"/>
</dbReference>
<dbReference type="eggNOG" id="COG1917">
    <property type="taxonomic scope" value="Bacteria"/>
</dbReference>
<dbReference type="InterPro" id="IPR011051">
    <property type="entry name" value="RmlC_Cupin_sf"/>
</dbReference>
<dbReference type="InterPro" id="IPR053146">
    <property type="entry name" value="QDO-like"/>
</dbReference>
<dbReference type="Proteomes" id="UP000023067">
    <property type="component" value="Unassembled WGS sequence"/>
</dbReference>
<dbReference type="STRING" id="396014.BF93_11170"/>
<feature type="domain" description="Cupin type-2" evidence="1">
    <location>
        <begin position="255"/>
        <end position="303"/>
    </location>
</feature>
<accession>Z9JUY2</accession>
<dbReference type="InterPro" id="IPR013096">
    <property type="entry name" value="Cupin_2"/>
</dbReference>
<name>Z9JUY2_9MICO</name>
<comment type="caution">
    <text evidence="2">The sequence shown here is derived from an EMBL/GenBank/DDBJ whole genome shotgun (WGS) entry which is preliminary data.</text>
</comment>
<organism evidence="2 3">
    <name type="scientific">Brachybacterium phenoliresistens</name>
    <dbReference type="NCBI Taxonomy" id="396014"/>
    <lineage>
        <taxon>Bacteria</taxon>
        <taxon>Bacillati</taxon>
        <taxon>Actinomycetota</taxon>
        <taxon>Actinomycetes</taxon>
        <taxon>Micrococcales</taxon>
        <taxon>Dermabacteraceae</taxon>
        <taxon>Brachybacterium</taxon>
    </lineage>
</organism>
<dbReference type="EMBL" id="JDYK01000003">
    <property type="protein sequence ID" value="EWS82185.1"/>
    <property type="molecule type" value="Genomic_DNA"/>
</dbReference>
<proteinExistence type="predicted"/>
<dbReference type="Pfam" id="PF07883">
    <property type="entry name" value="Cupin_2"/>
    <property type="match status" value="2"/>
</dbReference>
<protein>
    <submittedName>
        <fullName evidence="2">Cupin</fullName>
    </submittedName>
</protein>
<dbReference type="AlphaFoldDB" id="Z9JUY2"/>
<dbReference type="PATRIC" id="fig|396014.3.peg.743"/>